<dbReference type="AlphaFoldDB" id="A0AAN9YIW4"/>
<keyword evidence="8" id="KW-0560">Oxidoreductase</keyword>
<dbReference type="Proteomes" id="UP001320245">
    <property type="component" value="Unassembled WGS sequence"/>
</dbReference>
<evidence type="ECO:0000256" key="2">
    <source>
        <dbReference type="ARBA" id="ARBA00010617"/>
    </source>
</evidence>
<comment type="similarity">
    <text evidence="2 8">Belongs to the cytochrome P450 family.</text>
</comment>
<evidence type="ECO:0000256" key="6">
    <source>
        <dbReference type="ARBA" id="ARBA00023033"/>
    </source>
</evidence>
<name>A0AAN9YIW4_9PEZI</name>
<dbReference type="GO" id="GO:0005506">
    <property type="term" value="F:iron ion binding"/>
    <property type="evidence" value="ECO:0007669"/>
    <property type="project" value="InterPro"/>
</dbReference>
<accession>A0AAN9YIW4</accession>
<keyword evidence="10" id="KW-1185">Reference proteome</keyword>
<dbReference type="GO" id="GO:0004497">
    <property type="term" value="F:monooxygenase activity"/>
    <property type="evidence" value="ECO:0007669"/>
    <property type="project" value="UniProtKB-KW"/>
</dbReference>
<dbReference type="EMBL" id="JAJSPL020000011">
    <property type="protein sequence ID" value="KAK7744065.1"/>
    <property type="molecule type" value="Genomic_DNA"/>
</dbReference>
<dbReference type="PRINTS" id="PR00465">
    <property type="entry name" value="EP450IV"/>
</dbReference>
<evidence type="ECO:0000256" key="3">
    <source>
        <dbReference type="ARBA" id="ARBA00022617"/>
    </source>
</evidence>
<dbReference type="PRINTS" id="PR00385">
    <property type="entry name" value="P450"/>
</dbReference>
<protein>
    <recommendedName>
        <fullName evidence="11">Cytochrome P450</fullName>
    </recommendedName>
</protein>
<dbReference type="InterPro" id="IPR001128">
    <property type="entry name" value="Cyt_P450"/>
</dbReference>
<keyword evidence="6 8" id="KW-0503">Monooxygenase</keyword>
<sequence length="421" mass="47669">MEAILSLRGPSQAFLVLITAWLGYQLLKILYNVSPLHPLSSIPGPRLAAASYLPEFYHDVILLGRYTHQIRRMHEIYGKLKLANVVMGDPDFADEIFAIGGRKRNKPSHQVDANLHSGFGTVDHDRHRSRRAPVSKFFSRASIARLEGDIAELAQKLCDKILAHRGQEQPFDITIAYSNLTTDTISGYCFGETFGLSRFVDHLPQPLVNLVRIMQIEMPHRIEKIREGQRAGVLYERPTVIGAILDSDLSDKEKSTSRVADEAFAVVGAGTETTAWALTVMTYHLLLNPEILERLTQELQQTVKDTRRLPSWTVLEKLPYLSAVIQESLRLSYGVSARTARVATQEDLVYQGEWDKKPIRYVIPRGYAVGMSAVIMHHDETIFPSSYEFRPERWMDPQRRRQLERGILGFGKGSRACLGMK</sequence>
<evidence type="ECO:0008006" key="11">
    <source>
        <dbReference type="Google" id="ProtNLM"/>
    </source>
</evidence>
<dbReference type="Gene3D" id="1.10.630.10">
    <property type="entry name" value="Cytochrome P450"/>
    <property type="match status" value="1"/>
</dbReference>
<evidence type="ECO:0000256" key="8">
    <source>
        <dbReference type="RuleBase" id="RU000461"/>
    </source>
</evidence>
<keyword evidence="3 7" id="KW-0349">Heme</keyword>
<comment type="cofactor">
    <cofactor evidence="1 7">
        <name>heme</name>
        <dbReference type="ChEBI" id="CHEBI:30413"/>
    </cofactor>
</comment>
<dbReference type="InterPro" id="IPR036396">
    <property type="entry name" value="Cyt_P450_sf"/>
</dbReference>
<evidence type="ECO:0000256" key="4">
    <source>
        <dbReference type="ARBA" id="ARBA00022723"/>
    </source>
</evidence>
<dbReference type="GO" id="GO:0020037">
    <property type="term" value="F:heme binding"/>
    <property type="evidence" value="ECO:0007669"/>
    <property type="project" value="InterPro"/>
</dbReference>
<evidence type="ECO:0000256" key="5">
    <source>
        <dbReference type="ARBA" id="ARBA00023004"/>
    </source>
</evidence>
<keyword evidence="4 7" id="KW-0479">Metal-binding</keyword>
<comment type="caution">
    <text evidence="9">The sequence shown here is derived from an EMBL/GenBank/DDBJ whole genome shotgun (WGS) entry which is preliminary data.</text>
</comment>
<dbReference type="InterPro" id="IPR050121">
    <property type="entry name" value="Cytochrome_P450_monoxygenase"/>
</dbReference>
<evidence type="ECO:0000313" key="10">
    <source>
        <dbReference type="Proteomes" id="UP001320245"/>
    </source>
</evidence>
<feature type="binding site" description="axial binding residue" evidence="7">
    <location>
        <position position="417"/>
    </location>
    <ligand>
        <name>heme</name>
        <dbReference type="ChEBI" id="CHEBI:30413"/>
    </ligand>
    <ligandPart>
        <name>Fe</name>
        <dbReference type="ChEBI" id="CHEBI:18248"/>
    </ligandPart>
</feature>
<dbReference type="PROSITE" id="PS00086">
    <property type="entry name" value="CYTOCHROME_P450"/>
    <property type="match status" value="1"/>
</dbReference>
<dbReference type="InterPro" id="IPR017972">
    <property type="entry name" value="Cyt_P450_CS"/>
</dbReference>
<dbReference type="PANTHER" id="PTHR24305">
    <property type="entry name" value="CYTOCHROME P450"/>
    <property type="match status" value="1"/>
</dbReference>
<dbReference type="InterPro" id="IPR002403">
    <property type="entry name" value="Cyt_P450_E_grp-IV"/>
</dbReference>
<dbReference type="SUPFAM" id="SSF48264">
    <property type="entry name" value="Cytochrome P450"/>
    <property type="match status" value="1"/>
</dbReference>
<reference evidence="9 10" key="1">
    <citation type="journal article" date="2023" name="PLoS ONE">
        <title>Cytospora paraplurivora sp. nov. isolated from orchards with fruit tree decline syndrome in Ontario, Canada.</title>
        <authorList>
            <person name="Ilyukhin E."/>
            <person name="Nguyen H.D.T."/>
            <person name="Castle A.J."/>
            <person name="Ellouze W."/>
        </authorList>
    </citation>
    <scope>NUCLEOTIDE SEQUENCE [LARGE SCALE GENOMIC DNA]</scope>
    <source>
        <strain evidence="9 10">FDS-564</strain>
    </source>
</reference>
<organism evidence="9 10">
    <name type="scientific">Cytospora paraplurivora</name>
    <dbReference type="NCBI Taxonomy" id="2898453"/>
    <lineage>
        <taxon>Eukaryota</taxon>
        <taxon>Fungi</taxon>
        <taxon>Dikarya</taxon>
        <taxon>Ascomycota</taxon>
        <taxon>Pezizomycotina</taxon>
        <taxon>Sordariomycetes</taxon>
        <taxon>Sordariomycetidae</taxon>
        <taxon>Diaporthales</taxon>
        <taxon>Cytosporaceae</taxon>
        <taxon>Cytospora</taxon>
    </lineage>
</organism>
<keyword evidence="5 7" id="KW-0408">Iron</keyword>
<dbReference type="Pfam" id="PF00067">
    <property type="entry name" value="p450"/>
    <property type="match status" value="2"/>
</dbReference>
<proteinExistence type="inferred from homology"/>
<dbReference type="CDD" id="cd11062">
    <property type="entry name" value="CYP58-like"/>
    <property type="match status" value="1"/>
</dbReference>
<evidence type="ECO:0000313" key="9">
    <source>
        <dbReference type="EMBL" id="KAK7744065.1"/>
    </source>
</evidence>
<dbReference type="GO" id="GO:0016705">
    <property type="term" value="F:oxidoreductase activity, acting on paired donors, with incorporation or reduction of molecular oxygen"/>
    <property type="evidence" value="ECO:0007669"/>
    <property type="project" value="InterPro"/>
</dbReference>
<evidence type="ECO:0000256" key="1">
    <source>
        <dbReference type="ARBA" id="ARBA00001971"/>
    </source>
</evidence>
<evidence type="ECO:0000256" key="7">
    <source>
        <dbReference type="PIRSR" id="PIRSR602403-1"/>
    </source>
</evidence>
<dbReference type="PANTHER" id="PTHR24305:SF147">
    <property type="entry name" value="P450, PUTATIVE (EUROFUNG)-RELATED"/>
    <property type="match status" value="1"/>
</dbReference>
<gene>
    <name evidence="9" type="ORF">SLS53_003583</name>
</gene>